<comment type="caution">
    <text evidence="2">The sequence shown here is derived from an EMBL/GenBank/DDBJ whole genome shotgun (WGS) entry which is preliminary data.</text>
</comment>
<evidence type="ECO:0000313" key="3">
    <source>
        <dbReference type="Proteomes" id="UP001607125"/>
    </source>
</evidence>
<accession>A0ABW7IK16</accession>
<proteinExistence type="predicted"/>
<keyword evidence="1" id="KW-0812">Transmembrane</keyword>
<dbReference type="Proteomes" id="UP001607125">
    <property type="component" value="Unassembled WGS sequence"/>
</dbReference>
<gene>
    <name evidence="2" type="ORF">ACGRH2_13185</name>
</gene>
<organism evidence="2 3">
    <name type="scientific">Vibrio barjaei</name>
    <dbReference type="NCBI Taxonomy" id="1676683"/>
    <lineage>
        <taxon>Bacteria</taxon>
        <taxon>Pseudomonadati</taxon>
        <taxon>Pseudomonadota</taxon>
        <taxon>Gammaproteobacteria</taxon>
        <taxon>Vibrionales</taxon>
        <taxon>Vibrionaceae</taxon>
        <taxon>Vibrio</taxon>
    </lineage>
</organism>
<feature type="transmembrane region" description="Helical" evidence="1">
    <location>
        <begin position="51"/>
        <end position="71"/>
    </location>
</feature>
<reference evidence="2 3" key="1">
    <citation type="submission" date="2024-10" db="EMBL/GenBank/DDBJ databases">
        <authorList>
            <person name="Yibar A."/>
            <person name="Saticioglu I.B."/>
            <person name="Duman M."/>
            <person name="Ajmi N."/>
            <person name="Gurler F."/>
            <person name="Ay H."/>
            <person name="Onuk E."/>
            <person name="Guler S."/>
            <person name="Romalde J.L."/>
        </authorList>
    </citation>
    <scope>NUCLEOTIDE SEQUENCE [LARGE SCALE GENOMIC DNA]</scope>
    <source>
        <strain evidence="2 3">1-TCBS-B</strain>
    </source>
</reference>
<evidence type="ECO:0000256" key="1">
    <source>
        <dbReference type="SAM" id="Phobius"/>
    </source>
</evidence>
<keyword evidence="1" id="KW-1133">Transmembrane helix</keyword>
<keyword evidence="3" id="KW-1185">Reference proteome</keyword>
<feature type="transmembrane region" description="Helical" evidence="1">
    <location>
        <begin position="83"/>
        <end position="102"/>
    </location>
</feature>
<protein>
    <submittedName>
        <fullName evidence="2">Uncharacterized protein</fullName>
    </submittedName>
</protein>
<dbReference type="EMBL" id="JBIHSF010000008">
    <property type="protein sequence ID" value="MFH0261354.1"/>
    <property type="molecule type" value="Genomic_DNA"/>
</dbReference>
<name>A0ABW7IK16_9VIBR</name>
<dbReference type="RefSeq" id="WP_394629248.1">
    <property type="nucleotide sequence ID" value="NZ_JBIHSF010000008.1"/>
</dbReference>
<sequence length="124" mass="13726">MEPIVDELVAQGYEVTGSDSMLQVKLGGLSGRAGIRKSTYSNTYVFTNNTVLMLIINTGLLSSILSSLYIGFLEQKNFDVYNWGLVTVGVPLIIAGYICLIIREIQMQPIQRIVRLANVKVSRI</sequence>
<keyword evidence="1" id="KW-0472">Membrane</keyword>
<evidence type="ECO:0000313" key="2">
    <source>
        <dbReference type="EMBL" id="MFH0261354.1"/>
    </source>
</evidence>